<proteinExistence type="predicted"/>
<dbReference type="InterPro" id="IPR006433">
    <property type="entry name" value="Prohead_protease"/>
</dbReference>
<dbReference type="Pfam" id="PF04586">
    <property type="entry name" value="Peptidase_S78"/>
    <property type="match status" value="1"/>
</dbReference>
<dbReference type="NCBIfam" id="TIGR01543">
    <property type="entry name" value="proheadase_HK97"/>
    <property type="match status" value="1"/>
</dbReference>
<evidence type="ECO:0000259" key="4">
    <source>
        <dbReference type="Pfam" id="PF04586"/>
    </source>
</evidence>
<dbReference type="GO" id="GO:0008233">
    <property type="term" value="F:peptidase activity"/>
    <property type="evidence" value="ECO:0007669"/>
    <property type="project" value="UniProtKB-KW"/>
</dbReference>
<gene>
    <name evidence="5" type="ORF">EMUCRT_0990</name>
</gene>
<comment type="caution">
    <text evidence="5">The sequence shown here is derived from an EMBL/GenBank/DDBJ whole genome shotgun (WGS) entry which is preliminary data.</text>
</comment>
<dbReference type="EMBL" id="LANU01000003">
    <property type="protein sequence ID" value="KJV63533.1"/>
    <property type="molecule type" value="Genomic_DNA"/>
</dbReference>
<evidence type="ECO:0000256" key="3">
    <source>
        <dbReference type="ARBA" id="ARBA00022801"/>
    </source>
</evidence>
<dbReference type="PATRIC" id="fig|1359167.3.peg.953"/>
<evidence type="ECO:0000256" key="2">
    <source>
        <dbReference type="ARBA" id="ARBA00022670"/>
    </source>
</evidence>
<dbReference type="InterPro" id="IPR054613">
    <property type="entry name" value="Peptidase_S78_dom"/>
</dbReference>
<feature type="domain" description="Prohead serine protease" evidence="4">
    <location>
        <begin position="16"/>
        <end position="151"/>
    </location>
</feature>
<evidence type="ECO:0000256" key="1">
    <source>
        <dbReference type="ARBA" id="ARBA00022612"/>
    </source>
</evidence>
<dbReference type="GO" id="GO:0006508">
    <property type="term" value="P:proteolysis"/>
    <property type="evidence" value="ECO:0007669"/>
    <property type="project" value="UniProtKB-KW"/>
</dbReference>
<dbReference type="Proteomes" id="UP000033546">
    <property type="component" value="Unassembled WGS sequence"/>
</dbReference>
<organism evidence="5 6">
    <name type="scientific">Ehrlichia cf. muris str. EmCRT</name>
    <dbReference type="NCBI Taxonomy" id="1359167"/>
    <lineage>
        <taxon>Bacteria</taxon>
        <taxon>Pseudomonadati</taxon>
        <taxon>Pseudomonadota</taxon>
        <taxon>Alphaproteobacteria</taxon>
        <taxon>Rickettsiales</taxon>
        <taxon>Anaplasmataceae</taxon>
        <taxon>Ehrlichia</taxon>
    </lineage>
</organism>
<dbReference type="RefSeq" id="WP_045805252.1">
    <property type="nucleotide sequence ID" value="NZ_LANU01000003.1"/>
</dbReference>
<dbReference type="AlphaFoldDB" id="A0A0F3N610"/>
<evidence type="ECO:0000313" key="6">
    <source>
        <dbReference type="Proteomes" id="UP000033546"/>
    </source>
</evidence>
<sequence length="177" mass="19844">MQQKTCNLLLSEKNIKQSGTFSGYASVFNVVDRQKHVILPGAFSNAIKNIHKIKLLWQHNSTEPIGNVTSMVENNIGLYITANLLLDLQKGKEAYLMLKNGIINALSIGYSVVDDHMNDNTGVRILKKVSLWEISLVTFPANIHSKVTSVKNIHKDLDISFTEAKFALDKLRSMIDF</sequence>
<name>A0A0F3N610_9RICK</name>
<dbReference type="SUPFAM" id="SSF50789">
    <property type="entry name" value="Herpes virus serine proteinase, assemblin"/>
    <property type="match status" value="1"/>
</dbReference>
<accession>A0A0F3N610</accession>
<evidence type="ECO:0000313" key="5">
    <source>
        <dbReference type="EMBL" id="KJV63533.1"/>
    </source>
</evidence>
<reference evidence="5 6" key="1">
    <citation type="submission" date="2015-02" db="EMBL/GenBank/DDBJ databases">
        <title>Genome Sequencing of Rickettsiales.</title>
        <authorList>
            <person name="Daugherty S.C."/>
            <person name="Su Q."/>
            <person name="Abolude K."/>
            <person name="Beier-Sexton M."/>
            <person name="Carlyon J.A."/>
            <person name="Carter R."/>
            <person name="Day N.P."/>
            <person name="Dumler S.J."/>
            <person name="Dyachenko V."/>
            <person name="Godinez A."/>
            <person name="Kurtti T.J."/>
            <person name="Lichay M."/>
            <person name="Mullins K.E."/>
            <person name="Ott S."/>
            <person name="Pappas-Brown V."/>
            <person name="Paris D.H."/>
            <person name="Patel P."/>
            <person name="Richards A.L."/>
            <person name="Sadzewicz L."/>
            <person name="Sears K."/>
            <person name="Seidman D."/>
            <person name="Sengamalay N."/>
            <person name="Stenos J."/>
            <person name="Tallon L.J."/>
            <person name="Vincent G."/>
            <person name="Fraser C.M."/>
            <person name="Munderloh U."/>
            <person name="Dunning-Hotopp J.C."/>
        </authorList>
    </citation>
    <scope>NUCLEOTIDE SEQUENCE [LARGE SCALE GENOMIC DNA]</scope>
    <source>
        <strain evidence="5 6">EmCRT</strain>
    </source>
</reference>
<keyword evidence="1" id="KW-1188">Viral release from host cell</keyword>
<keyword evidence="2 5" id="KW-0645">Protease</keyword>
<dbReference type="EC" id="3.4.-.-" evidence="5"/>
<keyword evidence="3 5" id="KW-0378">Hydrolase</keyword>
<protein>
    <submittedName>
        <fullName evidence="5">Phage prohead protease, HK97 family</fullName>
        <ecNumber evidence="5">3.4.-.-</ecNumber>
    </submittedName>
</protein>